<evidence type="ECO:0000313" key="6">
    <source>
        <dbReference type="Proteomes" id="UP000620124"/>
    </source>
</evidence>
<dbReference type="PANTHER" id="PTHR46910">
    <property type="entry name" value="TRANSCRIPTION FACTOR PDR1"/>
    <property type="match status" value="1"/>
</dbReference>
<dbReference type="EMBL" id="JACAZI010000034">
    <property type="protein sequence ID" value="KAF7328953.1"/>
    <property type="molecule type" value="Genomic_DNA"/>
</dbReference>
<keyword evidence="1" id="KW-0479">Metal-binding</keyword>
<evidence type="ECO:0000313" key="5">
    <source>
        <dbReference type="EMBL" id="KAF7328953.1"/>
    </source>
</evidence>
<dbReference type="InterPro" id="IPR001138">
    <property type="entry name" value="Zn2Cys6_DnaBD"/>
</dbReference>
<evidence type="ECO:0000256" key="1">
    <source>
        <dbReference type="ARBA" id="ARBA00022723"/>
    </source>
</evidence>
<dbReference type="GO" id="GO:0003677">
    <property type="term" value="F:DNA binding"/>
    <property type="evidence" value="ECO:0007669"/>
    <property type="project" value="InterPro"/>
</dbReference>
<evidence type="ECO:0000256" key="2">
    <source>
        <dbReference type="ARBA" id="ARBA00023242"/>
    </source>
</evidence>
<dbReference type="CDD" id="cd00067">
    <property type="entry name" value="GAL4"/>
    <property type="match status" value="1"/>
</dbReference>
<dbReference type="PANTHER" id="PTHR46910:SF38">
    <property type="entry name" value="ZN(2)-C6 FUNGAL-TYPE DOMAIN-CONTAINING PROTEIN"/>
    <property type="match status" value="1"/>
</dbReference>
<comment type="caution">
    <text evidence="5">The sequence shown here is derived from an EMBL/GenBank/DDBJ whole genome shotgun (WGS) entry which is preliminary data.</text>
</comment>
<dbReference type="SMART" id="SM00906">
    <property type="entry name" value="Fungal_trans"/>
    <property type="match status" value="1"/>
</dbReference>
<feature type="region of interest" description="Disordered" evidence="3">
    <location>
        <begin position="746"/>
        <end position="771"/>
    </location>
</feature>
<dbReference type="Pfam" id="PF04082">
    <property type="entry name" value="Fungal_trans"/>
    <property type="match status" value="1"/>
</dbReference>
<dbReference type="GO" id="GO:0006351">
    <property type="term" value="P:DNA-templated transcription"/>
    <property type="evidence" value="ECO:0007669"/>
    <property type="project" value="InterPro"/>
</dbReference>
<sequence>MTDLPGALPVPGSKRRRLRGSCDICKQRKIRCDSSKMPGGKCSNCIAFNSECTHTTTTKPTSPKEPKASKNAASPTSTDAKKTAKDHVAAIVLQATSYIGDTDVRRVLLDVARYARSLENELAACKRSSSVPSSLSPMSSPSPPTIIKEEENESFVNGILTERFDRFRLDSDLHRYFGKSSHYELINTAIDIKRIVQDHSLSETNPPSLKRPLFWRSPWEYDILAPPEVFPVLVYPAPDLLRSLVDLFFTKVNIILLLIHRPTFEKSLASGLHFVDHAFGSTVLAVCAVAAKYSDDPRVLLDGTDSRLSSGWKYYAQLKPTYKPLMRSFTLHEAQTLCLAVFYLQGSSAPDGCWALGGAGVRYAQEAGVHRRNRYADKVLDEQWKRVFWILICIDTYASSFCGRPRATSSDDYDLDYPIECDDEYWETADPGTAFKQPPGRPSVVSYFVAYLKLIEIMGMAQKTIYLVNQRSRTDEWTQEAVASLDSALNAWIDLIPAHLKWDPHMEDPIFATQSAVLYACYYHVQIQVHRIFIVSPGRKARQCLPVSQPCPISYNTSSVAICASSARACSHVMDVASKRGFLCNPHVLNAVFDSCVVLLLNVWGGRLIGLAVDPKKCLQDVESCLQIFRIYETRWQIAGRQYDIIMELTNAAHMDMRYTPRPLKRGRDDTDASTGGISPPIPERSSSQKFASSTVSDLDIDTLFALPMYSEDLSRLPLYEPLNWDTNNWVKDLQTDFQLPDHVQNIIPPSSSSSSSDSSDSGVALPPDSMAVLTGVPGGYDWDDWGKYITSVEELMQSFEQST</sequence>
<dbReference type="CDD" id="cd12148">
    <property type="entry name" value="fungal_TF_MHR"/>
    <property type="match status" value="1"/>
</dbReference>
<dbReference type="InterPro" id="IPR050987">
    <property type="entry name" value="AtrR-like"/>
</dbReference>
<feature type="domain" description="Zn(2)-C6 fungal-type" evidence="4">
    <location>
        <begin position="21"/>
        <end position="54"/>
    </location>
</feature>
<reference evidence="5" key="1">
    <citation type="submission" date="2020-05" db="EMBL/GenBank/DDBJ databases">
        <title>Mycena genomes resolve the evolution of fungal bioluminescence.</title>
        <authorList>
            <person name="Tsai I.J."/>
        </authorList>
    </citation>
    <scope>NUCLEOTIDE SEQUENCE</scope>
    <source>
        <strain evidence="5">CCC161011</strain>
    </source>
</reference>
<dbReference type="InterPro" id="IPR036864">
    <property type="entry name" value="Zn2-C6_fun-type_DNA-bd_sf"/>
</dbReference>
<dbReference type="OrthoDB" id="4456959at2759"/>
<feature type="region of interest" description="Disordered" evidence="3">
    <location>
        <begin position="55"/>
        <end position="84"/>
    </location>
</feature>
<organism evidence="5 6">
    <name type="scientific">Mycena venus</name>
    <dbReference type="NCBI Taxonomy" id="2733690"/>
    <lineage>
        <taxon>Eukaryota</taxon>
        <taxon>Fungi</taxon>
        <taxon>Dikarya</taxon>
        <taxon>Basidiomycota</taxon>
        <taxon>Agaricomycotina</taxon>
        <taxon>Agaricomycetes</taxon>
        <taxon>Agaricomycetidae</taxon>
        <taxon>Agaricales</taxon>
        <taxon>Marasmiineae</taxon>
        <taxon>Mycenaceae</taxon>
        <taxon>Mycena</taxon>
    </lineage>
</organism>
<dbReference type="InterPro" id="IPR007219">
    <property type="entry name" value="XnlR_reg_dom"/>
</dbReference>
<dbReference type="GO" id="GO:0000981">
    <property type="term" value="F:DNA-binding transcription factor activity, RNA polymerase II-specific"/>
    <property type="evidence" value="ECO:0007669"/>
    <property type="project" value="InterPro"/>
</dbReference>
<dbReference type="SUPFAM" id="SSF57701">
    <property type="entry name" value="Zn2/Cys6 DNA-binding domain"/>
    <property type="match status" value="1"/>
</dbReference>
<proteinExistence type="predicted"/>
<dbReference type="GO" id="GO:0008270">
    <property type="term" value="F:zinc ion binding"/>
    <property type="evidence" value="ECO:0007669"/>
    <property type="project" value="InterPro"/>
</dbReference>
<dbReference type="Gene3D" id="4.10.240.10">
    <property type="entry name" value="Zn(2)-C6 fungal-type DNA-binding domain"/>
    <property type="match status" value="1"/>
</dbReference>
<evidence type="ECO:0000259" key="4">
    <source>
        <dbReference type="PROSITE" id="PS50048"/>
    </source>
</evidence>
<gene>
    <name evidence="5" type="ORF">MVEN_02525200</name>
</gene>
<keyword evidence="2" id="KW-0539">Nucleus</keyword>
<accession>A0A8H6WUP5</accession>
<dbReference type="AlphaFoldDB" id="A0A8H6WUP5"/>
<dbReference type="Pfam" id="PF00172">
    <property type="entry name" value="Zn_clus"/>
    <property type="match status" value="1"/>
</dbReference>
<dbReference type="Proteomes" id="UP000620124">
    <property type="component" value="Unassembled WGS sequence"/>
</dbReference>
<protein>
    <submittedName>
        <fullName evidence="5">Fungal-trans domain-containing protein</fullName>
    </submittedName>
</protein>
<name>A0A8H6WUP5_9AGAR</name>
<feature type="region of interest" description="Disordered" evidence="3">
    <location>
        <begin position="661"/>
        <end position="691"/>
    </location>
</feature>
<dbReference type="PROSITE" id="PS50048">
    <property type="entry name" value="ZN2_CY6_FUNGAL_2"/>
    <property type="match status" value="1"/>
</dbReference>
<dbReference type="SMART" id="SM00066">
    <property type="entry name" value="GAL4"/>
    <property type="match status" value="1"/>
</dbReference>
<evidence type="ECO:0000256" key="3">
    <source>
        <dbReference type="SAM" id="MobiDB-lite"/>
    </source>
</evidence>
<feature type="compositionally biased region" description="Low complexity" evidence="3">
    <location>
        <begin position="751"/>
        <end position="762"/>
    </location>
</feature>
<dbReference type="PROSITE" id="PS00463">
    <property type="entry name" value="ZN2_CY6_FUNGAL_1"/>
    <property type="match status" value="1"/>
</dbReference>
<keyword evidence="6" id="KW-1185">Reference proteome</keyword>